<gene>
    <name evidence="1" type="ORF">HJC23_008936</name>
</gene>
<protein>
    <submittedName>
        <fullName evidence="1">Uncharacterized protein</fullName>
    </submittedName>
</protein>
<organism evidence="1 2">
    <name type="scientific">Cyclotella cryptica</name>
    <dbReference type="NCBI Taxonomy" id="29204"/>
    <lineage>
        <taxon>Eukaryota</taxon>
        <taxon>Sar</taxon>
        <taxon>Stramenopiles</taxon>
        <taxon>Ochrophyta</taxon>
        <taxon>Bacillariophyta</taxon>
        <taxon>Coscinodiscophyceae</taxon>
        <taxon>Thalassiosirophycidae</taxon>
        <taxon>Stephanodiscales</taxon>
        <taxon>Stephanodiscaceae</taxon>
        <taxon>Cyclotella</taxon>
    </lineage>
</organism>
<name>A0ABD3Q0S7_9STRA</name>
<proteinExistence type="predicted"/>
<accession>A0ABD3Q0S7</accession>
<keyword evidence="2" id="KW-1185">Reference proteome</keyword>
<dbReference type="EMBL" id="JABMIG020000084">
    <property type="protein sequence ID" value="KAL3794048.1"/>
    <property type="molecule type" value="Genomic_DNA"/>
</dbReference>
<comment type="caution">
    <text evidence="1">The sequence shown here is derived from an EMBL/GenBank/DDBJ whole genome shotgun (WGS) entry which is preliminary data.</text>
</comment>
<evidence type="ECO:0000313" key="2">
    <source>
        <dbReference type="Proteomes" id="UP001516023"/>
    </source>
</evidence>
<reference evidence="1 2" key="1">
    <citation type="journal article" date="2020" name="G3 (Bethesda)">
        <title>Improved Reference Genome for Cyclotella cryptica CCMP332, a Model for Cell Wall Morphogenesis, Salinity Adaptation, and Lipid Production in Diatoms (Bacillariophyta).</title>
        <authorList>
            <person name="Roberts W.R."/>
            <person name="Downey K.M."/>
            <person name="Ruck E.C."/>
            <person name="Traller J.C."/>
            <person name="Alverson A.J."/>
        </authorList>
    </citation>
    <scope>NUCLEOTIDE SEQUENCE [LARGE SCALE GENOMIC DNA]</scope>
    <source>
        <strain evidence="1 2">CCMP332</strain>
    </source>
</reference>
<dbReference type="Proteomes" id="UP001516023">
    <property type="component" value="Unassembled WGS sequence"/>
</dbReference>
<dbReference type="AlphaFoldDB" id="A0ABD3Q0S7"/>
<sequence>MPESADSSSLTSTSCAPASSLLKIEPTLPCTIGCAALPEIRVAVNQIDASSTPVVANANQFLYQGKYWCVPESFQFPRETNRLNGWRMWLCGVVVVSNNVTYRIKPFRSFRGIDFAEKAVKREFTTKWKPIFKLMEQCPGLEIPAQVDEAFVQSSFVAATEFLKTRVGYVWRRAKDVGMLSDYAIGTWSKYIQRSEIEKHGTVQDKAHLPQATARNQADKRRRVFTIVGDARPDGRSRRNKVARATQWRNLEREAVADAFEGAFRVQ</sequence>
<evidence type="ECO:0000313" key="1">
    <source>
        <dbReference type="EMBL" id="KAL3794048.1"/>
    </source>
</evidence>